<evidence type="ECO:0000313" key="4">
    <source>
        <dbReference type="Proteomes" id="UP000324800"/>
    </source>
</evidence>
<sequence>MQDDFAQTEDPAEPDNDSKTKRARRQAGQALAQL</sequence>
<dbReference type="EMBL" id="SNRW01014344">
    <property type="protein sequence ID" value="KAA6371571.1"/>
    <property type="molecule type" value="Genomic_DNA"/>
</dbReference>
<name>A0A5J4UNE7_9EUKA</name>
<organism evidence="3 4">
    <name type="scientific">Streblomastix strix</name>
    <dbReference type="NCBI Taxonomy" id="222440"/>
    <lineage>
        <taxon>Eukaryota</taxon>
        <taxon>Metamonada</taxon>
        <taxon>Preaxostyla</taxon>
        <taxon>Oxymonadida</taxon>
        <taxon>Streblomastigidae</taxon>
        <taxon>Streblomastix</taxon>
    </lineage>
</organism>
<protein>
    <submittedName>
        <fullName evidence="3">Uncharacterized protein</fullName>
    </submittedName>
</protein>
<accession>A0A5J4UNE7</accession>
<dbReference type="Proteomes" id="UP000324800">
    <property type="component" value="Unassembled WGS sequence"/>
</dbReference>
<evidence type="ECO:0000313" key="2">
    <source>
        <dbReference type="EMBL" id="KAA6323020.1"/>
    </source>
</evidence>
<gene>
    <name evidence="3" type="ORF">EZS28_032900</name>
    <name evidence="2" type="ORF">EZS28_054362</name>
</gene>
<feature type="region of interest" description="Disordered" evidence="1">
    <location>
        <begin position="1"/>
        <end position="34"/>
    </location>
</feature>
<feature type="non-terminal residue" evidence="3">
    <location>
        <position position="34"/>
    </location>
</feature>
<feature type="compositionally biased region" description="Acidic residues" evidence="1">
    <location>
        <begin position="1"/>
        <end position="15"/>
    </location>
</feature>
<evidence type="ECO:0000313" key="3">
    <source>
        <dbReference type="EMBL" id="KAA6371571.1"/>
    </source>
</evidence>
<evidence type="ECO:0000256" key="1">
    <source>
        <dbReference type="SAM" id="MobiDB-lite"/>
    </source>
</evidence>
<reference evidence="3 4" key="1">
    <citation type="submission" date="2019-03" db="EMBL/GenBank/DDBJ databases">
        <title>Single cell metagenomics reveals metabolic interactions within the superorganism composed of flagellate Streblomastix strix and complex community of Bacteroidetes bacteria on its surface.</title>
        <authorList>
            <person name="Treitli S.C."/>
            <person name="Kolisko M."/>
            <person name="Husnik F."/>
            <person name="Keeling P."/>
            <person name="Hampl V."/>
        </authorList>
    </citation>
    <scope>NUCLEOTIDE SEQUENCE [LARGE SCALE GENOMIC DNA]</scope>
    <source>
        <strain evidence="3">ST1C</strain>
    </source>
</reference>
<dbReference type="AlphaFoldDB" id="A0A5J4UNE7"/>
<proteinExistence type="predicted"/>
<comment type="caution">
    <text evidence="3">The sequence shown here is derived from an EMBL/GenBank/DDBJ whole genome shotgun (WGS) entry which is preliminary data.</text>
</comment>
<dbReference type="EMBL" id="SNRW01044758">
    <property type="protein sequence ID" value="KAA6323020.1"/>
    <property type="molecule type" value="Genomic_DNA"/>
</dbReference>